<feature type="signal peptide" evidence="2">
    <location>
        <begin position="1"/>
        <end position="37"/>
    </location>
</feature>
<organism evidence="4 5">
    <name type="scientific">Wenjunlia vitaminophila</name>
    <name type="common">Streptomyces vitaminophilus</name>
    <dbReference type="NCBI Taxonomy" id="76728"/>
    <lineage>
        <taxon>Bacteria</taxon>
        <taxon>Bacillati</taxon>
        <taxon>Actinomycetota</taxon>
        <taxon>Actinomycetes</taxon>
        <taxon>Kitasatosporales</taxon>
        <taxon>Streptomycetaceae</taxon>
        <taxon>Wenjunlia</taxon>
    </lineage>
</organism>
<name>A0A0T6LV69_WENVI</name>
<dbReference type="NCBIfam" id="TIGR03177">
    <property type="entry name" value="pilus_cpaB"/>
    <property type="match status" value="1"/>
</dbReference>
<proteinExistence type="predicted"/>
<dbReference type="AlphaFoldDB" id="A0A0T6LV69"/>
<dbReference type="EMBL" id="LLZU01000007">
    <property type="protein sequence ID" value="KRV50013.1"/>
    <property type="molecule type" value="Genomic_DNA"/>
</dbReference>
<keyword evidence="5" id="KW-1185">Reference proteome</keyword>
<evidence type="ECO:0000256" key="1">
    <source>
        <dbReference type="SAM" id="MobiDB-lite"/>
    </source>
</evidence>
<dbReference type="Proteomes" id="UP000050867">
    <property type="component" value="Unassembled WGS sequence"/>
</dbReference>
<dbReference type="InterPro" id="IPR013974">
    <property type="entry name" value="SAF"/>
</dbReference>
<gene>
    <name evidence="4" type="ORF">AQ490_17440</name>
</gene>
<reference evidence="4 5" key="1">
    <citation type="submission" date="2015-10" db="EMBL/GenBank/DDBJ databases">
        <title>Draft genome sequence of pyrrolomycin-producing Streptomyces vitaminophilus.</title>
        <authorList>
            <person name="Graham D.E."/>
            <person name="Mahan K.M."/>
            <person name="Klingeman D.M."/>
            <person name="Hettich R.L."/>
            <person name="Parry R.J."/>
        </authorList>
    </citation>
    <scope>NUCLEOTIDE SEQUENCE [LARGE SCALE GENOMIC DNA]</scope>
    <source>
        <strain evidence="4 5">ATCC 31673</strain>
    </source>
</reference>
<dbReference type="STRING" id="76728.AQ490_17440"/>
<feature type="domain" description="SAF" evidence="3">
    <location>
        <begin position="52"/>
        <end position="114"/>
    </location>
</feature>
<evidence type="ECO:0000259" key="3">
    <source>
        <dbReference type="SMART" id="SM00858"/>
    </source>
</evidence>
<sequence length="247" mass="25868">MFEPIRAKGGRHRLRRTLRRRRRAVASGLAMTVAALAATAQRGAGPPTARTEPVLVAARDLSAGAQLHNDDVTTARLPADQVPRGVVRRAEGVRGRTLAGPVRHGEPLTDRRLLGPSLLAGYGARGEHYVAAPIRVADAATAALLRPGDRIDVLAGPLTGAGEPAGDGSARVVAAGARVVAVPPRQDDGPGAARGALVVLAVPRAVARCPRGRTTAPGPRGARWWSSRCRGRWPPPSPGRRRRPRSA</sequence>
<accession>A0A0T6LV69</accession>
<dbReference type="InterPro" id="IPR017592">
    <property type="entry name" value="Pilus_assmbl_Flp-typ_CpaB"/>
</dbReference>
<dbReference type="eggNOG" id="COG3745">
    <property type="taxonomic scope" value="Bacteria"/>
</dbReference>
<dbReference type="CDD" id="cd11614">
    <property type="entry name" value="SAF_CpaB_FlgA_like"/>
    <property type="match status" value="1"/>
</dbReference>
<keyword evidence="2" id="KW-0732">Signal</keyword>
<dbReference type="Gene3D" id="3.90.1210.10">
    <property type="entry name" value="Antifreeze-like/N-acetylneuraminic acid synthase C-terminal domain"/>
    <property type="match status" value="1"/>
</dbReference>
<evidence type="ECO:0000256" key="2">
    <source>
        <dbReference type="SAM" id="SignalP"/>
    </source>
</evidence>
<evidence type="ECO:0000313" key="4">
    <source>
        <dbReference type="EMBL" id="KRV50013.1"/>
    </source>
</evidence>
<dbReference type="SMART" id="SM00858">
    <property type="entry name" value="SAF"/>
    <property type="match status" value="1"/>
</dbReference>
<feature type="region of interest" description="Disordered" evidence="1">
    <location>
        <begin position="211"/>
        <end position="247"/>
    </location>
</feature>
<comment type="caution">
    <text evidence="4">The sequence shown here is derived from an EMBL/GenBank/DDBJ whole genome shotgun (WGS) entry which is preliminary data.</text>
</comment>
<evidence type="ECO:0000313" key="5">
    <source>
        <dbReference type="Proteomes" id="UP000050867"/>
    </source>
</evidence>
<protein>
    <recommendedName>
        <fullName evidence="3">SAF domain-containing protein</fullName>
    </recommendedName>
</protein>
<feature type="chain" id="PRO_5006670754" description="SAF domain-containing protein" evidence="2">
    <location>
        <begin position="38"/>
        <end position="247"/>
    </location>
</feature>
<dbReference type="Pfam" id="PF08666">
    <property type="entry name" value="SAF"/>
    <property type="match status" value="1"/>
</dbReference>